<comment type="caution">
    <text evidence="2">The sequence shown here is derived from an EMBL/GenBank/DDBJ whole genome shotgun (WGS) entry which is preliminary data.</text>
</comment>
<gene>
    <name evidence="2" type="ORF">D0C36_14250</name>
</gene>
<keyword evidence="3" id="KW-1185">Reference proteome</keyword>
<proteinExistence type="predicted"/>
<keyword evidence="1" id="KW-0732">Signal</keyword>
<dbReference type="RefSeq" id="WP_117392286.1">
    <property type="nucleotide sequence ID" value="NZ_QWDC01000002.1"/>
</dbReference>
<organism evidence="2 3">
    <name type="scientific">Mucilaginibacter conchicola</name>
    <dbReference type="NCBI Taxonomy" id="2303333"/>
    <lineage>
        <taxon>Bacteria</taxon>
        <taxon>Pseudomonadati</taxon>
        <taxon>Bacteroidota</taxon>
        <taxon>Sphingobacteriia</taxon>
        <taxon>Sphingobacteriales</taxon>
        <taxon>Sphingobacteriaceae</taxon>
        <taxon>Mucilaginibacter</taxon>
    </lineage>
</organism>
<evidence type="ECO:0008006" key="4">
    <source>
        <dbReference type="Google" id="ProtNLM"/>
    </source>
</evidence>
<feature type="chain" id="PRO_5016802848" description="Lipoprotein" evidence="1">
    <location>
        <begin position="27"/>
        <end position="258"/>
    </location>
</feature>
<evidence type="ECO:0000313" key="2">
    <source>
        <dbReference type="EMBL" id="RFZ92577.1"/>
    </source>
</evidence>
<dbReference type="AlphaFoldDB" id="A0A372NVE3"/>
<protein>
    <recommendedName>
        <fullName evidence="4">Lipoprotein</fullName>
    </recommendedName>
</protein>
<evidence type="ECO:0000313" key="3">
    <source>
        <dbReference type="Proteomes" id="UP000264217"/>
    </source>
</evidence>
<dbReference type="EMBL" id="QWDC01000002">
    <property type="protein sequence ID" value="RFZ92577.1"/>
    <property type="molecule type" value="Genomic_DNA"/>
</dbReference>
<reference evidence="2 3" key="1">
    <citation type="submission" date="2018-08" db="EMBL/GenBank/DDBJ databases">
        <title>Mucilaginibacter sp. MYSH2.</title>
        <authorList>
            <person name="Seo T."/>
        </authorList>
    </citation>
    <scope>NUCLEOTIDE SEQUENCE [LARGE SCALE GENOMIC DNA]</scope>
    <source>
        <strain evidence="2 3">MYSH2</strain>
    </source>
</reference>
<name>A0A372NVE3_9SPHI</name>
<accession>A0A372NVE3</accession>
<feature type="signal peptide" evidence="1">
    <location>
        <begin position="1"/>
        <end position="26"/>
    </location>
</feature>
<sequence length="258" mass="28328">MKKFNKVTALGFKSVIALLISCSALSIYISSCSKDQSKTTVKTTTEQNKTVEMNSAFQNHVKTETELAPNDQVLTSLYSSDTWKTVPQGILSSIKKAPVLQTYDNVKFKAILFDIKNGDNKYQYNSLVVYVVNDKFLPVIIKSESVENGFKQVSISDLRNDTYLDFRVNANNKLGMFDFKRDIPFEKVTGVSRQQAINSLKTNVAATPTCMQSTSSFGSCMNCLFKECTSDWACAAGCAVEGPACVALFAASCGIAQI</sequence>
<dbReference type="Proteomes" id="UP000264217">
    <property type="component" value="Unassembled WGS sequence"/>
</dbReference>
<evidence type="ECO:0000256" key="1">
    <source>
        <dbReference type="SAM" id="SignalP"/>
    </source>
</evidence>
<dbReference type="OrthoDB" id="9993389at2"/>